<evidence type="ECO:0000256" key="10">
    <source>
        <dbReference type="RuleBase" id="RU368004"/>
    </source>
</evidence>
<evidence type="ECO:0000256" key="8">
    <source>
        <dbReference type="ARBA" id="ARBA00047957"/>
    </source>
</evidence>
<proteinExistence type="inferred from homology"/>
<evidence type="ECO:0000256" key="4">
    <source>
        <dbReference type="ARBA" id="ARBA00022603"/>
    </source>
</evidence>
<dbReference type="PANTHER" id="PTHR21210">
    <property type="entry name" value="TRNA (URACIL-O(2)-)-METHYLTRANSFERASE-RELATED"/>
    <property type="match status" value="1"/>
</dbReference>
<keyword evidence="4 10" id="KW-0489">Methyltransferase</keyword>
<protein>
    <recommendedName>
        <fullName evidence="10">tRNA (uracil-O(2)-)-methyltransferase</fullName>
        <ecNumber evidence="10">2.1.1.211</ecNumber>
    </recommendedName>
</protein>
<dbReference type="Proteomes" id="UP001497623">
    <property type="component" value="Unassembled WGS sequence"/>
</dbReference>
<dbReference type="InterPro" id="IPR000571">
    <property type="entry name" value="Znf_CCCH"/>
</dbReference>
<comment type="function">
    <text evidence="10">Adenosyl-L-methionine (AdoMet)-dependent tRNA (uracil-O(2)-)-methyltransferase.</text>
</comment>
<dbReference type="GO" id="GO:0141101">
    <property type="term" value="F:tRNA(Ser) (uridine(44)-2'-O-)-methyltransferase activity"/>
    <property type="evidence" value="ECO:0007669"/>
    <property type="project" value="UniProtKB-EC"/>
</dbReference>
<keyword evidence="3 10" id="KW-0963">Cytoplasm</keyword>
<keyword evidence="9" id="KW-0862">Zinc</keyword>
<dbReference type="GO" id="GO:0005737">
    <property type="term" value="C:cytoplasm"/>
    <property type="evidence" value="ECO:0007669"/>
    <property type="project" value="UniProtKB-SubCell"/>
</dbReference>
<evidence type="ECO:0000256" key="3">
    <source>
        <dbReference type="ARBA" id="ARBA00022490"/>
    </source>
</evidence>
<comment type="similarity">
    <text evidence="2 10">Belongs to the TRM44 family.</text>
</comment>
<keyword evidence="6 10" id="KW-0949">S-adenosyl-L-methionine</keyword>
<gene>
    <name evidence="12" type="ORF">MNOR_LOCUS15212</name>
</gene>
<dbReference type="PROSITE" id="PS50103">
    <property type="entry name" value="ZF_C3H1"/>
    <property type="match status" value="1"/>
</dbReference>
<comment type="subcellular location">
    <subcellularLocation>
        <location evidence="1 10">Cytoplasm</location>
    </subcellularLocation>
</comment>
<evidence type="ECO:0000313" key="12">
    <source>
        <dbReference type="EMBL" id="CAL4094702.1"/>
    </source>
</evidence>
<dbReference type="GO" id="GO:0030488">
    <property type="term" value="P:tRNA methylation"/>
    <property type="evidence" value="ECO:0007669"/>
    <property type="project" value="UniProtKB-UniRule"/>
</dbReference>
<evidence type="ECO:0000256" key="1">
    <source>
        <dbReference type="ARBA" id="ARBA00004496"/>
    </source>
</evidence>
<reference evidence="12 13" key="1">
    <citation type="submission" date="2024-05" db="EMBL/GenBank/DDBJ databases">
        <authorList>
            <person name="Wallberg A."/>
        </authorList>
    </citation>
    <scope>NUCLEOTIDE SEQUENCE [LARGE SCALE GENOMIC DNA]</scope>
</reference>
<keyword evidence="7 10" id="KW-0819">tRNA processing</keyword>
<evidence type="ECO:0000256" key="6">
    <source>
        <dbReference type="ARBA" id="ARBA00022691"/>
    </source>
</evidence>
<dbReference type="Pfam" id="PF07757">
    <property type="entry name" value="AdoMet_MTase"/>
    <property type="match status" value="1"/>
</dbReference>
<dbReference type="EMBL" id="CAXKWB010009427">
    <property type="protein sequence ID" value="CAL4094702.1"/>
    <property type="molecule type" value="Genomic_DNA"/>
</dbReference>
<keyword evidence="9" id="KW-0863">Zinc-finger</keyword>
<evidence type="ECO:0000256" key="7">
    <source>
        <dbReference type="ARBA" id="ARBA00022694"/>
    </source>
</evidence>
<keyword evidence="9" id="KW-0479">Metal-binding</keyword>
<evidence type="ECO:0000256" key="2">
    <source>
        <dbReference type="ARBA" id="ARBA00009056"/>
    </source>
</evidence>
<feature type="domain" description="C3H1-type" evidence="11">
    <location>
        <begin position="632"/>
        <end position="659"/>
    </location>
</feature>
<evidence type="ECO:0000256" key="5">
    <source>
        <dbReference type="ARBA" id="ARBA00022679"/>
    </source>
</evidence>
<accession>A0AAV2QP77</accession>
<name>A0AAV2QP77_MEGNR</name>
<evidence type="ECO:0000313" key="13">
    <source>
        <dbReference type="Proteomes" id="UP001497623"/>
    </source>
</evidence>
<sequence>MSEVVYNVNIKQFWGAIKIYTDKSHILNRRICGTINLWCGIATEKYQYTEVLKQVQSILKNSNGADTCLNYENNLPKAVKENIEISNGADQHTLTELLVASGYQSSETLALSTKPEEDSDTTFKEAISIPWWQLLESECQGLVVIRKTMPRNLKQFAPLLEVVIIAGSSASVNYIGEAPDIGPSVHPRVCYSFSHSDENIHLSILSGKKERDIEDPNIEWLRKNVLPKICKWAAAVSEDGEVEDRSSLRLVNVQDYTRLYQQLKIKYGQPLVQVRLSCTRSNRSCLKDSYEILIWKTEIGILRQKKSTSEYQSFVDLGCGNGLLVYILSSEGHPGLGIDLKRRKIWDLFPSNVKLQEGIIEPSDQSLFPDYNWLIGNHSDELTPWLPVIAAKSSHNTRFFVLPCCPHDFDCKYRRSRPGMSIYSEYLDYVREVGSICGYDMWQDRLRIPSTKRVCFVGQERIVKAEDFPQLHERIDVFVKKRTMANSAALKRINGNADNCDGENGNQGQNKELWSSHFKARSSVEAVRNCSQLDKTVREDLLTAIANILLGKRRIVELSICGKTVNWDRGGSVSMGDLAKRLSAQQLAALKAQCGGLQTLIKNHKHIFALEKGTINLQIPRRLSDSKVPSDRLRTKPCWFHQYHPQGCPLPQPDCLFSH</sequence>
<keyword evidence="5 10" id="KW-0808">Transferase</keyword>
<dbReference type="PANTHER" id="PTHR21210:SF0">
    <property type="entry name" value="TRNA (URACIL-O(2)-)-METHYLTRANSFERASE-RELATED"/>
    <property type="match status" value="1"/>
</dbReference>
<comment type="caution">
    <text evidence="12">The sequence shown here is derived from an EMBL/GenBank/DDBJ whole genome shotgun (WGS) entry which is preliminary data.</text>
</comment>
<evidence type="ECO:0000259" key="11">
    <source>
        <dbReference type="PROSITE" id="PS50103"/>
    </source>
</evidence>
<dbReference type="GO" id="GO:0008270">
    <property type="term" value="F:zinc ion binding"/>
    <property type="evidence" value="ECO:0007669"/>
    <property type="project" value="UniProtKB-KW"/>
</dbReference>
<dbReference type="InterPro" id="IPR011671">
    <property type="entry name" value="tRNA_uracil_MeTrfase"/>
</dbReference>
<comment type="catalytic activity">
    <reaction evidence="8 10">
        <text>uridine(44) in tRNA(Ser) + S-adenosyl-L-methionine = 2'-O-methyluridine(44) in tRNA(Ser) + S-adenosyl-L-homocysteine + H(+)</text>
        <dbReference type="Rhea" id="RHEA:43100"/>
        <dbReference type="Rhea" id="RHEA-COMP:10339"/>
        <dbReference type="Rhea" id="RHEA-COMP:10340"/>
        <dbReference type="ChEBI" id="CHEBI:15378"/>
        <dbReference type="ChEBI" id="CHEBI:57856"/>
        <dbReference type="ChEBI" id="CHEBI:59789"/>
        <dbReference type="ChEBI" id="CHEBI:65315"/>
        <dbReference type="ChEBI" id="CHEBI:74478"/>
        <dbReference type="EC" id="2.1.1.211"/>
    </reaction>
</comment>
<dbReference type="AlphaFoldDB" id="A0AAV2QP77"/>
<dbReference type="EC" id="2.1.1.211" evidence="10"/>
<evidence type="ECO:0000256" key="9">
    <source>
        <dbReference type="PROSITE-ProRule" id="PRU00723"/>
    </source>
</evidence>
<feature type="non-terminal residue" evidence="12">
    <location>
        <position position="659"/>
    </location>
</feature>
<organism evidence="12 13">
    <name type="scientific">Meganyctiphanes norvegica</name>
    <name type="common">Northern krill</name>
    <name type="synonym">Thysanopoda norvegica</name>
    <dbReference type="NCBI Taxonomy" id="48144"/>
    <lineage>
        <taxon>Eukaryota</taxon>
        <taxon>Metazoa</taxon>
        <taxon>Ecdysozoa</taxon>
        <taxon>Arthropoda</taxon>
        <taxon>Crustacea</taxon>
        <taxon>Multicrustacea</taxon>
        <taxon>Malacostraca</taxon>
        <taxon>Eumalacostraca</taxon>
        <taxon>Eucarida</taxon>
        <taxon>Euphausiacea</taxon>
        <taxon>Euphausiidae</taxon>
        <taxon>Meganyctiphanes</taxon>
    </lineage>
</organism>
<feature type="zinc finger region" description="C3H1-type" evidence="9">
    <location>
        <begin position="632"/>
        <end position="659"/>
    </location>
</feature>
<keyword evidence="13" id="KW-1185">Reference proteome</keyword>